<feature type="active site" description="Proton acceptor; specific for (R)-substrate epimerization" evidence="5">
    <location>
        <position position="161"/>
    </location>
</feature>
<comment type="caution">
    <text evidence="9">The sequence shown here is derived from an EMBL/GenBank/DDBJ whole genome shotgun (WGS) entry which is preliminary data.</text>
</comment>
<evidence type="ECO:0000313" key="10">
    <source>
        <dbReference type="Proteomes" id="UP000228906"/>
    </source>
</evidence>
<evidence type="ECO:0000256" key="4">
    <source>
        <dbReference type="ARBA" id="ARBA00023235"/>
    </source>
</evidence>
<dbReference type="InterPro" id="IPR029065">
    <property type="entry name" value="Enolase_C-like"/>
</dbReference>
<dbReference type="Pfam" id="PF13378">
    <property type="entry name" value="MR_MLE_C"/>
    <property type="match status" value="1"/>
</dbReference>
<comment type="similarity">
    <text evidence="1 7">Belongs to the mandelate racemase/muconate lactonizing enzyme family.</text>
</comment>
<evidence type="ECO:0000256" key="5">
    <source>
        <dbReference type="PIRSR" id="PIRSR634603-1"/>
    </source>
</evidence>
<reference evidence="10" key="1">
    <citation type="submission" date="2017-09" db="EMBL/GenBank/DDBJ databases">
        <title>Depth-based differentiation of microbial function through sediment-hosted aquifers and enrichment of novel symbionts in the deep terrestrial subsurface.</title>
        <authorList>
            <person name="Probst A.J."/>
            <person name="Ladd B."/>
            <person name="Jarett J.K."/>
            <person name="Geller-Mcgrath D.E."/>
            <person name="Sieber C.M.K."/>
            <person name="Emerson J.B."/>
            <person name="Anantharaman K."/>
            <person name="Thomas B.C."/>
            <person name="Malmstrom R."/>
            <person name="Stieglmeier M."/>
            <person name="Klingl A."/>
            <person name="Woyke T."/>
            <person name="Ryan C.M."/>
            <person name="Banfield J.F."/>
        </authorList>
    </citation>
    <scope>NUCLEOTIDE SEQUENCE [LARGE SCALE GENOMIC DNA]</scope>
</reference>
<evidence type="ECO:0000313" key="9">
    <source>
        <dbReference type="EMBL" id="PIR91284.1"/>
    </source>
</evidence>
<evidence type="ECO:0000256" key="2">
    <source>
        <dbReference type="ARBA" id="ARBA00022723"/>
    </source>
</evidence>
<dbReference type="CDD" id="cd03319">
    <property type="entry name" value="L-Ala-DL-Glu_epimerase"/>
    <property type="match status" value="1"/>
</dbReference>
<accession>A0A2H0UWP2</accession>
<feature type="binding site" evidence="6">
    <location>
        <position position="240"/>
    </location>
    <ligand>
        <name>Mg(2+)</name>
        <dbReference type="ChEBI" id="CHEBI:18420"/>
    </ligand>
</feature>
<evidence type="ECO:0000256" key="3">
    <source>
        <dbReference type="ARBA" id="ARBA00022842"/>
    </source>
</evidence>
<dbReference type="AlphaFoldDB" id="A0A2H0UWP2"/>
<organism evidence="9 10">
    <name type="scientific">bacterium (Candidatus Gribaldobacteria) CG10_big_fil_rev_8_21_14_0_10_41_12</name>
    <dbReference type="NCBI Taxonomy" id="2014277"/>
    <lineage>
        <taxon>Bacteria</taxon>
        <taxon>Candidatus Gribaldobacteria</taxon>
    </lineage>
</organism>
<dbReference type="InterPro" id="IPR036849">
    <property type="entry name" value="Enolase-like_C_sf"/>
</dbReference>
<dbReference type="GO" id="GO:0016855">
    <property type="term" value="F:racemase and epimerase activity, acting on amino acids and derivatives"/>
    <property type="evidence" value="ECO:0007669"/>
    <property type="project" value="UniProtKB-UniRule"/>
</dbReference>
<gene>
    <name evidence="9" type="ORF">COU03_02520</name>
</gene>
<dbReference type="InterPro" id="IPR018110">
    <property type="entry name" value="Mandel_Rmase/mucon_lact_enz_CS"/>
</dbReference>
<dbReference type="Gene3D" id="3.20.20.120">
    <property type="entry name" value="Enolase-like C-terminal domain"/>
    <property type="match status" value="1"/>
</dbReference>
<evidence type="ECO:0000259" key="8">
    <source>
        <dbReference type="SMART" id="SM00922"/>
    </source>
</evidence>
<feature type="active site" description="Proton acceptor; specific for (S)-substrate epimerization" evidence="5">
    <location>
        <position position="264"/>
    </location>
</feature>
<dbReference type="GO" id="GO:0046872">
    <property type="term" value="F:metal ion binding"/>
    <property type="evidence" value="ECO:0007669"/>
    <property type="project" value="UniProtKB-KW"/>
</dbReference>
<dbReference type="SUPFAM" id="SSF54826">
    <property type="entry name" value="Enolase N-terminal domain-like"/>
    <property type="match status" value="1"/>
</dbReference>
<name>A0A2H0UWP2_9BACT</name>
<dbReference type="PANTHER" id="PTHR48073:SF2">
    <property type="entry name" value="O-SUCCINYLBENZOATE SYNTHASE"/>
    <property type="match status" value="1"/>
</dbReference>
<keyword evidence="2 6" id="KW-0479">Metal-binding</keyword>
<keyword evidence="4 7" id="KW-0413">Isomerase</keyword>
<dbReference type="SFLD" id="SFLDS00001">
    <property type="entry name" value="Enolase"/>
    <property type="match status" value="1"/>
</dbReference>
<dbReference type="PROSITE" id="PS00909">
    <property type="entry name" value="MR_MLE_2"/>
    <property type="match status" value="1"/>
</dbReference>
<dbReference type="EMBL" id="PFAV01000044">
    <property type="protein sequence ID" value="PIR91284.1"/>
    <property type="molecule type" value="Genomic_DNA"/>
</dbReference>
<evidence type="ECO:0000256" key="6">
    <source>
        <dbReference type="PIRSR" id="PIRSR634603-3"/>
    </source>
</evidence>
<protein>
    <recommendedName>
        <fullName evidence="7">Dipeptide epimerase</fullName>
        <ecNumber evidence="7">5.1.1.-</ecNumber>
    </recommendedName>
</protein>
<dbReference type="InterPro" id="IPR013341">
    <property type="entry name" value="Mandelate_racemase_N_dom"/>
</dbReference>
<proteinExistence type="inferred from homology"/>
<dbReference type="SMART" id="SM00922">
    <property type="entry name" value="MR_MLE"/>
    <property type="match status" value="1"/>
</dbReference>
<keyword evidence="3 6" id="KW-0460">Magnesium</keyword>
<dbReference type="EC" id="5.1.1.-" evidence="7"/>
<dbReference type="Pfam" id="PF02746">
    <property type="entry name" value="MR_MLE_N"/>
    <property type="match status" value="1"/>
</dbReference>
<dbReference type="Proteomes" id="UP000228906">
    <property type="component" value="Unassembled WGS sequence"/>
</dbReference>
<dbReference type="InterPro" id="IPR034603">
    <property type="entry name" value="Dipeptide_epimerase"/>
</dbReference>
<dbReference type="PANTHER" id="PTHR48073">
    <property type="entry name" value="O-SUCCINYLBENZOATE SYNTHASE-RELATED"/>
    <property type="match status" value="1"/>
</dbReference>
<dbReference type="SFLD" id="SFLDF00009">
    <property type="entry name" value="o-succinylbenzoate_synthase"/>
    <property type="match status" value="1"/>
</dbReference>
<dbReference type="Gene3D" id="3.30.390.10">
    <property type="entry name" value="Enolase-like, N-terminal domain"/>
    <property type="match status" value="1"/>
</dbReference>
<dbReference type="SUPFAM" id="SSF51604">
    <property type="entry name" value="Enolase C-terminal domain-like"/>
    <property type="match status" value="1"/>
</dbReference>
<sequence length="354" mass="38783">MIKKVEFFTANLHFKEPFTIAYETVSCAKVIIIKITGPNGFLGLGSAAPDEEVTGETIKKCLILLDKKLNKDFFSIPLNLWYLYHKKIQQEFAGFPCLQSAIEEALLNLFVSAKGLELGSLFGGYRTACPICFTLGIESIEQTLIQAQQAVDRGFKILKLKCGLDLETDLAKVVVLEKSLPKAVKLAVDVNQGYSFAQAEKFIVKIKNLGIIFLEQPIAAQSLEQLKVLSKKSPIPIIADEAVVDIKDAVKIITKDYANGVNIKLMKCGGPFNFLRIFHLAKIFNKIVMIGCMYESNISITTGAALALALPIDYVDLDSGRLDFDDDPSQGGAEVANGLITIGAKKLSLLSKKK</sequence>
<evidence type="ECO:0000256" key="1">
    <source>
        <dbReference type="ARBA" id="ARBA00008031"/>
    </source>
</evidence>
<evidence type="ECO:0000256" key="7">
    <source>
        <dbReference type="RuleBase" id="RU366006"/>
    </source>
</evidence>
<feature type="binding site" evidence="6">
    <location>
        <position position="215"/>
    </location>
    <ligand>
        <name>Mg(2+)</name>
        <dbReference type="ChEBI" id="CHEBI:18420"/>
    </ligand>
</feature>
<dbReference type="GO" id="GO:0009063">
    <property type="term" value="P:amino acid catabolic process"/>
    <property type="evidence" value="ECO:0007669"/>
    <property type="project" value="InterPro"/>
</dbReference>
<dbReference type="InterPro" id="IPR029017">
    <property type="entry name" value="Enolase-like_N"/>
</dbReference>
<dbReference type="SFLD" id="SFLDG00180">
    <property type="entry name" value="muconate_cycloisomerase"/>
    <property type="match status" value="1"/>
</dbReference>
<dbReference type="InterPro" id="IPR013342">
    <property type="entry name" value="Mandelate_racemase_C"/>
</dbReference>
<feature type="domain" description="Mandelate racemase/muconate lactonizing enzyme C-terminal" evidence="8">
    <location>
        <begin position="140"/>
        <end position="236"/>
    </location>
</feature>
<comment type="cofactor">
    <cofactor evidence="6 7">
        <name>Mg(2+)</name>
        <dbReference type="ChEBI" id="CHEBI:18420"/>
    </cofactor>
    <text evidence="6 7">Binds 1 Mg(2+) ion per subunit.</text>
</comment>
<feature type="binding site" evidence="6">
    <location>
        <position position="189"/>
    </location>
    <ligand>
        <name>Mg(2+)</name>
        <dbReference type="ChEBI" id="CHEBI:18420"/>
    </ligand>
</feature>